<dbReference type="PANTHER" id="PTHR11550">
    <property type="entry name" value="CTP SYNTHASE"/>
    <property type="match status" value="1"/>
</dbReference>
<dbReference type="CDD" id="cd03113">
    <property type="entry name" value="CTPS_N"/>
    <property type="match status" value="1"/>
</dbReference>
<dbReference type="Gene3D" id="3.40.50.300">
    <property type="entry name" value="P-loop containing nucleotide triphosphate hydrolases"/>
    <property type="match status" value="1"/>
</dbReference>
<dbReference type="NCBIfam" id="NF003792">
    <property type="entry name" value="PRK05380.1"/>
    <property type="match status" value="1"/>
</dbReference>
<dbReference type="Pfam" id="PF06418">
    <property type="entry name" value="CTP_synth_N"/>
    <property type="match status" value="1"/>
</dbReference>
<dbReference type="GO" id="GO:0019856">
    <property type="term" value="P:pyrimidine nucleobase biosynthetic process"/>
    <property type="evidence" value="ECO:0007669"/>
    <property type="project" value="TreeGrafter"/>
</dbReference>
<feature type="domain" description="Glutamine amidotransferase" evidence="12">
    <location>
        <begin position="302"/>
        <end position="526"/>
    </location>
</feature>
<dbReference type="FunFam" id="3.40.50.880:FF:000002">
    <property type="entry name" value="CTP synthase"/>
    <property type="match status" value="1"/>
</dbReference>
<comment type="catalytic activity">
    <reaction evidence="11">
        <text>L-glutamine + H2O = L-glutamate + NH4(+)</text>
        <dbReference type="Rhea" id="RHEA:15889"/>
        <dbReference type="ChEBI" id="CHEBI:15377"/>
        <dbReference type="ChEBI" id="CHEBI:28938"/>
        <dbReference type="ChEBI" id="CHEBI:29985"/>
        <dbReference type="ChEBI" id="CHEBI:58359"/>
    </reaction>
</comment>
<dbReference type="GO" id="GO:0044210">
    <property type="term" value="P:'de novo' CTP biosynthetic process"/>
    <property type="evidence" value="ECO:0007669"/>
    <property type="project" value="UniProtKB-UniRule"/>
</dbReference>
<dbReference type="KEGG" id="paek:D3873_02565"/>
<dbReference type="PANTHER" id="PTHR11550:SF0">
    <property type="entry name" value="CTP SYNTHASE-RELATED"/>
    <property type="match status" value="1"/>
</dbReference>
<feature type="binding site" evidence="11">
    <location>
        <begin position="14"/>
        <end position="19"/>
    </location>
    <ligand>
        <name>ATP</name>
        <dbReference type="ChEBI" id="CHEBI:30616"/>
    </ligand>
</feature>
<evidence type="ECO:0000256" key="1">
    <source>
        <dbReference type="ARBA" id="ARBA00005171"/>
    </source>
</evidence>
<dbReference type="Proteomes" id="UP000265725">
    <property type="component" value="Chromosome"/>
</dbReference>
<dbReference type="GO" id="GO:0042802">
    <property type="term" value="F:identical protein binding"/>
    <property type="evidence" value="ECO:0007669"/>
    <property type="project" value="TreeGrafter"/>
</dbReference>
<feature type="binding site" evidence="11">
    <location>
        <position position="224"/>
    </location>
    <ligand>
        <name>UTP</name>
        <dbReference type="ChEBI" id="CHEBI:46398"/>
    </ligand>
</feature>
<dbReference type="InterPro" id="IPR027417">
    <property type="entry name" value="P-loop_NTPase"/>
</dbReference>
<feature type="binding site" evidence="11">
    <location>
        <position position="13"/>
    </location>
    <ligand>
        <name>CTP</name>
        <dbReference type="ChEBI" id="CHEBI:37563"/>
        <note>allosteric inhibitor</note>
    </ligand>
</feature>
<dbReference type="GO" id="GO:0046872">
    <property type="term" value="F:metal ion binding"/>
    <property type="evidence" value="ECO:0007669"/>
    <property type="project" value="UniProtKB-KW"/>
</dbReference>
<feature type="active site" description="Nucleophile; for glutamine hydrolysis" evidence="11">
    <location>
        <position position="381"/>
    </location>
</feature>
<dbReference type="InterPro" id="IPR029062">
    <property type="entry name" value="Class_I_gatase-like"/>
</dbReference>
<comment type="pathway">
    <text evidence="1 11">Pyrimidine metabolism; CTP biosynthesis via de novo pathway; CTP from UDP: step 2/2.</text>
</comment>
<dbReference type="SUPFAM" id="SSF52540">
    <property type="entry name" value="P-loop containing nucleoside triphosphate hydrolases"/>
    <property type="match status" value="1"/>
</dbReference>
<dbReference type="EC" id="6.3.4.2" evidence="11"/>
<name>A0A385YQ97_9BACL</name>
<feature type="binding site" evidence="11">
    <location>
        <begin position="148"/>
        <end position="150"/>
    </location>
    <ligand>
        <name>CTP</name>
        <dbReference type="ChEBI" id="CHEBI:37563"/>
        <note>allosteric inhibitor</note>
    </ligand>
</feature>
<dbReference type="RefSeq" id="WP_119882550.1">
    <property type="nucleotide sequence ID" value="NZ_CP032418.1"/>
</dbReference>
<comment type="miscellaneous">
    <text evidence="11">CTPSs have evolved a hybrid strategy for distinguishing between UTP and CTP. The overlapping regions of the product feedback inhibitory and substrate sites recognize a common feature in both compounds, the triphosphate moiety. To differentiate isosteric substrate and product pyrimidine rings, an additional pocket far from the expected kinase/ligase catalytic site, specifically recognizes the cytosine and ribose portions of the product inhibitor.</text>
</comment>
<keyword evidence="3 11" id="KW-0436">Ligase</keyword>
<keyword evidence="4 11" id="KW-0479">Metal-binding</keyword>
<comment type="function">
    <text evidence="11">Catalyzes the ATP-dependent amination of UTP to CTP with either L-glutamine or ammonia as the source of nitrogen. Regulates intracellular CTP levels through interactions with the four ribonucleotide triphosphates.</text>
</comment>
<evidence type="ECO:0000256" key="5">
    <source>
        <dbReference type="ARBA" id="ARBA00022741"/>
    </source>
</evidence>
<dbReference type="InterPro" id="IPR017456">
    <property type="entry name" value="CTP_synthase_N"/>
</dbReference>
<comment type="activity regulation">
    <text evidence="11">Allosterically activated by GTP, when glutamine is the substrate; GTP has no effect on the reaction when ammonia is the substrate. The allosteric effector GTP functions by stabilizing the protein conformation that binds the tetrahedral intermediate(s) formed during glutamine hydrolysis. Inhibited by the product CTP, via allosteric rather than competitive inhibition.</text>
</comment>
<keyword evidence="9 11" id="KW-0665">Pyrimidine biosynthesis</keyword>
<dbReference type="GO" id="GO:0005829">
    <property type="term" value="C:cytosol"/>
    <property type="evidence" value="ECO:0007669"/>
    <property type="project" value="TreeGrafter"/>
</dbReference>
<keyword evidence="15" id="KW-1185">Reference proteome</keyword>
<evidence type="ECO:0000256" key="8">
    <source>
        <dbReference type="ARBA" id="ARBA00022962"/>
    </source>
</evidence>
<dbReference type="UniPathway" id="UPA00159">
    <property type="reaction ID" value="UER00277"/>
</dbReference>
<organism evidence="14 15">
    <name type="scientific">Paenisporosarcina cavernae</name>
    <dbReference type="NCBI Taxonomy" id="2320858"/>
    <lineage>
        <taxon>Bacteria</taxon>
        <taxon>Bacillati</taxon>
        <taxon>Bacillota</taxon>
        <taxon>Bacilli</taxon>
        <taxon>Bacillales</taxon>
        <taxon>Caryophanaceae</taxon>
        <taxon>Paenisporosarcina</taxon>
    </lineage>
</organism>
<feature type="binding site" evidence="11">
    <location>
        <position position="13"/>
    </location>
    <ligand>
        <name>UTP</name>
        <dbReference type="ChEBI" id="CHEBI:46398"/>
    </ligand>
</feature>
<keyword evidence="6 11" id="KW-0067">ATP-binding</keyword>
<feature type="binding site" evidence="11">
    <location>
        <position position="462"/>
    </location>
    <ligand>
        <name>L-glutamine</name>
        <dbReference type="ChEBI" id="CHEBI:58359"/>
    </ligand>
</feature>
<feature type="binding site" evidence="11">
    <location>
        <begin position="188"/>
        <end position="193"/>
    </location>
    <ligand>
        <name>CTP</name>
        <dbReference type="ChEBI" id="CHEBI:37563"/>
        <note>allosteric inhibitor</note>
    </ligand>
</feature>
<reference evidence="15" key="1">
    <citation type="submission" date="2018-09" db="EMBL/GenBank/DDBJ databases">
        <authorList>
            <person name="Zhu H."/>
        </authorList>
    </citation>
    <scope>NUCLEOTIDE SEQUENCE [LARGE SCALE GENOMIC DNA]</scope>
    <source>
        <strain evidence="15">K2R23-3</strain>
    </source>
</reference>
<comment type="similarity">
    <text evidence="2 11">Belongs to the CTP synthase family.</text>
</comment>
<evidence type="ECO:0000256" key="10">
    <source>
        <dbReference type="ARBA" id="ARBA00047781"/>
    </source>
</evidence>
<evidence type="ECO:0000313" key="15">
    <source>
        <dbReference type="Proteomes" id="UP000265725"/>
    </source>
</evidence>
<sequence>MTKYIFVTGGVVSSLGKGITAASLGRLLKNRGLNIAIQKFDPYINVDPGTMSPYQHGEVFVTDDGAEADLDLGHYERFIDINVSKLSNVTTGKVYSTVLQKERRGDYLGGTVQVIPHITNEIKERLVRSGKENNADIVITEIGGTVGDIESLPFLETIRQMKGDFGAENVMYIHCTLIPYIKAAGELKTKPTQHSVKELRSLGIQPNIIVVRTEHPVPQEMKDKIALFCDIKADEVIEARDAETLYEVPLMLQEQHMDDIVLKHLGLTAPQPDMTEWTDLVQRVKNLSKKVRIGLVGKYVELQDAYISVVEALKHAGFVFDADIEVKWINAEHVTFENVKDILSDVDGVLVPGGFGDRGVEGKIAATSYARENNVPFLGICLGMQLATVDFARHILELDGAHSSELDPATPHPIIDLLPEQKDVEDLGGTLRLGLQPCKIVPGTKAHEAYGSELVYERHRHRYEFNNEYREQFEASGFVFSGTSPDGRLIEIIELPENKFFVASQFHPEFVSRPTRPQPLFREFIRATVEE</sequence>
<evidence type="ECO:0000259" key="12">
    <source>
        <dbReference type="Pfam" id="PF00117"/>
    </source>
</evidence>
<feature type="domain" description="CTP synthase N-terminal" evidence="13">
    <location>
        <begin position="3"/>
        <end position="267"/>
    </location>
</feature>
<comment type="subunit">
    <text evidence="11">Homotetramer.</text>
</comment>
<dbReference type="CDD" id="cd01746">
    <property type="entry name" value="GATase1_CTP_Synthase"/>
    <property type="match status" value="1"/>
</dbReference>
<evidence type="ECO:0000256" key="9">
    <source>
        <dbReference type="ARBA" id="ARBA00022975"/>
    </source>
</evidence>
<dbReference type="PROSITE" id="PS51273">
    <property type="entry name" value="GATASE_TYPE_1"/>
    <property type="match status" value="1"/>
</dbReference>
<evidence type="ECO:0000256" key="2">
    <source>
        <dbReference type="ARBA" id="ARBA00007533"/>
    </source>
</evidence>
<evidence type="ECO:0000313" key="14">
    <source>
        <dbReference type="EMBL" id="AYC28806.1"/>
    </source>
</evidence>
<dbReference type="GO" id="GO:0005524">
    <property type="term" value="F:ATP binding"/>
    <property type="evidence" value="ECO:0007669"/>
    <property type="project" value="UniProtKB-KW"/>
</dbReference>
<keyword evidence="7 11" id="KW-0460">Magnesium</keyword>
<dbReference type="InterPro" id="IPR033828">
    <property type="entry name" value="GATase1_CTP_Synthase"/>
</dbReference>
<dbReference type="GO" id="GO:0003883">
    <property type="term" value="F:CTP synthase activity"/>
    <property type="evidence" value="ECO:0007669"/>
    <property type="project" value="UniProtKB-UniRule"/>
</dbReference>
<dbReference type="SUPFAM" id="SSF52317">
    <property type="entry name" value="Class I glutamine amidotransferase-like"/>
    <property type="match status" value="1"/>
</dbReference>
<accession>A0A385YQ97</accession>
<dbReference type="Gene3D" id="3.40.50.880">
    <property type="match status" value="1"/>
</dbReference>
<feature type="binding site" evidence="11">
    <location>
        <position position="54"/>
    </location>
    <ligand>
        <name>L-glutamine</name>
        <dbReference type="ChEBI" id="CHEBI:58359"/>
    </ligand>
</feature>
<dbReference type="AlphaFoldDB" id="A0A385YQ97"/>
<evidence type="ECO:0000256" key="4">
    <source>
        <dbReference type="ARBA" id="ARBA00022723"/>
    </source>
</evidence>
<evidence type="ECO:0000256" key="7">
    <source>
        <dbReference type="ARBA" id="ARBA00022842"/>
    </source>
</evidence>
<evidence type="ECO:0000256" key="11">
    <source>
        <dbReference type="HAMAP-Rule" id="MF_01227"/>
    </source>
</evidence>
<feature type="binding site" evidence="11">
    <location>
        <position position="71"/>
    </location>
    <ligand>
        <name>Mg(2+)</name>
        <dbReference type="ChEBI" id="CHEBI:18420"/>
    </ligand>
</feature>
<dbReference type="Pfam" id="PF00117">
    <property type="entry name" value="GATase"/>
    <property type="match status" value="1"/>
</dbReference>
<evidence type="ECO:0000259" key="13">
    <source>
        <dbReference type="Pfam" id="PF06418"/>
    </source>
</evidence>
<feature type="binding site" evidence="11">
    <location>
        <begin position="188"/>
        <end position="193"/>
    </location>
    <ligand>
        <name>UTP</name>
        <dbReference type="ChEBI" id="CHEBI:46398"/>
    </ligand>
</feature>
<dbReference type="EMBL" id="CP032418">
    <property type="protein sequence ID" value="AYC28806.1"/>
    <property type="molecule type" value="Genomic_DNA"/>
</dbReference>
<evidence type="ECO:0000256" key="3">
    <source>
        <dbReference type="ARBA" id="ARBA00022598"/>
    </source>
</evidence>
<comment type="catalytic activity">
    <reaction evidence="10 11">
        <text>UTP + L-glutamine + ATP + H2O = CTP + L-glutamate + ADP + phosphate + 2 H(+)</text>
        <dbReference type="Rhea" id="RHEA:26426"/>
        <dbReference type="ChEBI" id="CHEBI:15377"/>
        <dbReference type="ChEBI" id="CHEBI:15378"/>
        <dbReference type="ChEBI" id="CHEBI:29985"/>
        <dbReference type="ChEBI" id="CHEBI:30616"/>
        <dbReference type="ChEBI" id="CHEBI:37563"/>
        <dbReference type="ChEBI" id="CHEBI:43474"/>
        <dbReference type="ChEBI" id="CHEBI:46398"/>
        <dbReference type="ChEBI" id="CHEBI:58359"/>
        <dbReference type="ChEBI" id="CHEBI:456216"/>
        <dbReference type="EC" id="6.3.4.2"/>
    </reaction>
</comment>
<feature type="binding site" evidence="11">
    <location>
        <begin position="382"/>
        <end position="385"/>
    </location>
    <ligand>
        <name>L-glutamine</name>
        <dbReference type="ChEBI" id="CHEBI:58359"/>
    </ligand>
</feature>
<dbReference type="HAMAP" id="MF_01227">
    <property type="entry name" value="PyrG"/>
    <property type="match status" value="1"/>
</dbReference>
<dbReference type="GO" id="GO:0004359">
    <property type="term" value="F:glutaminase activity"/>
    <property type="evidence" value="ECO:0007669"/>
    <property type="project" value="RHEA"/>
</dbReference>
<dbReference type="FunFam" id="3.40.50.300:FF:000009">
    <property type="entry name" value="CTP synthase"/>
    <property type="match status" value="1"/>
</dbReference>
<feature type="binding site" evidence="11">
    <location>
        <position position="354"/>
    </location>
    <ligand>
        <name>L-glutamine</name>
        <dbReference type="ChEBI" id="CHEBI:58359"/>
    </ligand>
</feature>
<gene>
    <name evidence="11" type="primary">pyrG</name>
    <name evidence="14" type="ORF">D3873_02565</name>
</gene>
<dbReference type="InterPro" id="IPR004468">
    <property type="entry name" value="CTP_synthase"/>
</dbReference>
<protein>
    <recommendedName>
        <fullName evidence="11">CTP synthase</fullName>
        <ecNumber evidence="11">6.3.4.2</ecNumber>
    </recommendedName>
    <alternativeName>
        <fullName evidence="11">Cytidine 5'-triphosphate synthase</fullName>
    </alternativeName>
    <alternativeName>
        <fullName evidence="11">Cytidine triphosphate synthetase</fullName>
        <shortName evidence="11">CTP synthetase</shortName>
        <shortName evidence="11">CTPS</shortName>
    </alternativeName>
    <alternativeName>
        <fullName evidence="11">UTP--ammonia ligase</fullName>
    </alternativeName>
</protein>
<feature type="binding site" evidence="11">
    <location>
        <position position="71"/>
    </location>
    <ligand>
        <name>ATP</name>
        <dbReference type="ChEBI" id="CHEBI:30616"/>
    </ligand>
</feature>
<keyword evidence="8 11" id="KW-0315">Glutamine amidotransferase</keyword>
<keyword evidence="5 11" id="KW-0547">Nucleotide-binding</keyword>
<feature type="binding site" evidence="11">
    <location>
        <position position="405"/>
    </location>
    <ligand>
        <name>L-glutamine</name>
        <dbReference type="ChEBI" id="CHEBI:58359"/>
    </ligand>
</feature>
<feature type="active site" evidence="11">
    <location>
        <position position="509"/>
    </location>
</feature>
<feature type="binding site" evidence="11">
    <location>
        <position position="224"/>
    </location>
    <ligand>
        <name>CTP</name>
        <dbReference type="ChEBI" id="CHEBI:37563"/>
        <note>allosteric inhibitor</note>
    </ligand>
</feature>
<proteinExistence type="inferred from homology"/>
<comment type="catalytic activity">
    <reaction evidence="11">
        <text>UTP + NH4(+) + ATP = CTP + ADP + phosphate + 2 H(+)</text>
        <dbReference type="Rhea" id="RHEA:16597"/>
        <dbReference type="ChEBI" id="CHEBI:15378"/>
        <dbReference type="ChEBI" id="CHEBI:28938"/>
        <dbReference type="ChEBI" id="CHEBI:30616"/>
        <dbReference type="ChEBI" id="CHEBI:37563"/>
        <dbReference type="ChEBI" id="CHEBI:43474"/>
        <dbReference type="ChEBI" id="CHEBI:46398"/>
        <dbReference type="ChEBI" id="CHEBI:456216"/>
    </reaction>
</comment>
<dbReference type="InterPro" id="IPR017926">
    <property type="entry name" value="GATASE"/>
</dbReference>
<feature type="binding site" evidence="11">
    <location>
        <position position="141"/>
    </location>
    <ligand>
        <name>Mg(2+)</name>
        <dbReference type="ChEBI" id="CHEBI:18420"/>
    </ligand>
</feature>
<dbReference type="OrthoDB" id="9801107at2"/>
<feature type="binding site" evidence="11">
    <location>
        <begin position="240"/>
        <end position="242"/>
    </location>
    <ligand>
        <name>ATP</name>
        <dbReference type="ChEBI" id="CHEBI:30616"/>
    </ligand>
</feature>
<dbReference type="NCBIfam" id="TIGR00337">
    <property type="entry name" value="PyrG"/>
    <property type="match status" value="1"/>
</dbReference>
<dbReference type="GO" id="GO:0097268">
    <property type="term" value="C:cytoophidium"/>
    <property type="evidence" value="ECO:0007669"/>
    <property type="project" value="UniProtKB-ARBA"/>
</dbReference>
<feature type="region of interest" description="Amidoligase domain" evidence="11">
    <location>
        <begin position="1"/>
        <end position="267"/>
    </location>
</feature>
<evidence type="ECO:0000256" key="6">
    <source>
        <dbReference type="ARBA" id="ARBA00022840"/>
    </source>
</evidence>
<feature type="active site" evidence="11">
    <location>
        <position position="507"/>
    </location>
</feature>